<protein>
    <submittedName>
        <fullName evidence="11">ZP domain-containing protein</fullName>
    </submittedName>
</protein>
<keyword evidence="5" id="KW-0732">Signal</keyword>
<accession>A0A915PE01</accession>
<dbReference type="PANTHER" id="PTHR22907">
    <property type="entry name" value="GH04558P"/>
    <property type="match status" value="1"/>
</dbReference>
<dbReference type="SMART" id="SM00241">
    <property type="entry name" value="ZP"/>
    <property type="match status" value="1"/>
</dbReference>
<dbReference type="Proteomes" id="UP000887581">
    <property type="component" value="Unplaced"/>
</dbReference>
<keyword evidence="6 8" id="KW-1133">Transmembrane helix</keyword>
<keyword evidence="2" id="KW-0193">Cuticle</keyword>
<dbReference type="InterPro" id="IPR057475">
    <property type="entry name" value="CUT_C"/>
</dbReference>
<evidence type="ECO:0000313" key="11">
    <source>
        <dbReference type="WBParaSite" id="sdigi.contig1152.g10231.t1"/>
    </source>
</evidence>
<evidence type="ECO:0000256" key="4">
    <source>
        <dbReference type="ARBA" id="ARBA00022692"/>
    </source>
</evidence>
<dbReference type="Pfam" id="PF25057">
    <property type="entry name" value="CUT_N"/>
    <property type="match status" value="1"/>
</dbReference>
<dbReference type="Pfam" id="PF25301">
    <property type="entry name" value="CUT_C"/>
    <property type="match status" value="1"/>
</dbReference>
<evidence type="ECO:0000313" key="10">
    <source>
        <dbReference type="Proteomes" id="UP000887581"/>
    </source>
</evidence>
<keyword evidence="7 8" id="KW-0472">Membrane</keyword>
<evidence type="ECO:0000256" key="7">
    <source>
        <dbReference type="ARBA" id="ARBA00023136"/>
    </source>
</evidence>
<evidence type="ECO:0000256" key="6">
    <source>
        <dbReference type="ARBA" id="ARBA00022989"/>
    </source>
</evidence>
<dbReference type="InterPro" id="IPR051962">
    <property type="entry name" value="Cuticlin"/>
</dbReference>
<evidence type="ECO:0000256" key="2">
    <source>
        <dbReference type="ARBA" id="ARBA00022460"/>
    </source>
</evidence>
<feature type="transmembrane region" description="Helical" evidence="8">
    <location>
        <begin position="369"/>
        <end position="388"/>
    </location>
</feature>
<dbReference type="PANTHER" id="PTHR22907:SF40">
    <property type="entry name" value="TRANSMEMBRANE PROTEIN-RELATED"/>
    <property type="match status" value="1"/>
</dbReference>
<name>A0A915PE01_9BILA</name>
<sequence>MQLFNPNDTAVIVLSTDDAIPHLIKELVKGENRNYFNVTTVEKDQVANYFAERIRTISKEKLTFYETSTAVSETELIRGFNAQCLRNGFNVTVMLLQSFNGIIAIRGKEEMEKCSKKIMQDGQQFDENVKTYEVNLFIDFEKCDIKGTDSVNQSGINYSTVINVMHDKSLVSAAADIGFLMQCYQSYQSDKQDLIPNMTLYDDIKIISLKPVPPLCKYSIRRDSPNGSMIQSAELGDNIYHRWECEENHRLCSTNQKIANDIVYVDDKLIAYSYGQVFELNNSEQFTFHCELTLCIRRGDGCEGITPPICPQNDHQDLLVYRRNHHNIQSFLAALTIEARAELILVQPMNGTDLALSSQIIRQLANSNLFWLMIILTALAVIVLLMLIRLEF</sequence>
<comment type="subcellular location">
    <subcellularLocation>
        <location evidence="1">Cell membrane</location>
        <topology evidence="1">Single-pass type I membrane protein</topology>
    </subcellularLocation>
</comment>
<keyword evidence="4 8" id="KW-0812">Transmembrane</keyword>
<proteinExistence type="predicted"/>
<feature type="domain" description="ZP" evidence="9">
    <location>
        <begin position="83"/>
        <end position="313"/>
    </location>
</feature>
<keyword evidence="10" id="KW-1185">Reference proteome</keyword>
<dbReference type="AlphaFoldDB" id="A0A915PE01"/>
<dbReference type="InterPro" id="IPR056953">
    <property type="entry name" value="CUT_N"/>
</dbReference>
<evidence type="ECO:0000256" key="3">
    <source>
        <dbReference type="ARBA" id="ARBA00022475"/>
    </source>
</evidence>
<dbReference type="WBParaSite" id="sdigi.contig1152.g10231.t1">
    <property type="protein sequence ID" value="sdigi.contig1152.g10231.t1"/>
    <property type="gene ID" value="sdigi.contig1152.g10231"/>
</dbReference>
<evidence type="ECO:0000256" key="8">
    <source>
        <dbReference type="SAM" id="Phobius"/>
    </source>
</evidence>
<evidence type="ECO:0000256" key="1">
    <source>
        <dbReference type="ARBA" id="ARBA00004251"/>
    </source>
</evidence>
<dbReference type="GO" id="GO:0042302">
    <property type="term" value="F:structural constituent of cuticle"/>
    <property type="evidence" value="ECO:0007669"/>
    <property type="project" value="UniProtKB-KW"/>
</dbReference>
<keyword evidence="3" id="KW-1003">Cell membrane</keyword>
<reference evidence="11" key="1">
    <citation type="submission" date="2022-11" db="UniProtKB">
        <authorList>
            <consortium name="WormBaseParasite"/>
        </authorList>
    </citation>
    <scope>IDENTIFICATION</scope>
</reference>
<evidence type="ECO:0000256" key="5">
    <source>
        <dbReference type="ARBA" id="ARBA00022729"/>
    </source>
</evidence>
<dbReference type="InterPro" id="IPR001507">
    <property type="entry name" value="ZP_dom"/>
</dbReference>
<evidence type="ECO:0000259" key="9">
    <source>
        <dbReference type="SMART" id="SM00241"/>
    </source>
</evidence>
<organism evidence="10 11">
    <name type="scientific">Setaria digitata</name>
    <dbReference type="NCBI Taxonomy" id="48799"/>
    <lineage>
        <taxon>Eukaryota</taxon>
        <taxon>Metazoa</taxon>
        <taxon>Ecdysozoa</taxon>
        <taxon>Nematoda</taxon>
        <taxon>Chromadorea</taxon>
        <taxon>Rhabditida</taxon>
        <taxon>Spirurina</taxon>
        <taxon>Spiruromorpha</taxon>
        <taxon>Filarioidea</taxon>
        <taxon>Setariidae</taxon>
        <taxon>Setaria</taxon>
    </lineage>
</organism>
<dbReference type="GO" id="GO:0005886">
    <property type="term" value="C:plasma membrane"/>
    <property type="evidence" value="ECO:0007669"/>
    <property type="project" value="UniProtKB-SubCell"/>
</dbReference>